<dbReference type="NCBIfam" id="TIGR01879">
    <property type="entry name" value="hydantase"/>
    <property type="match status" value="1"/>
</dbReference>
<dbReference type="Pfam" id="PF01546">
    <property type="entry name" value="Peptidase_M20"/>
    <property type="match status" value="1"/>
</dbReference>
<dbReference type="AlphaFoldDB" id="A0A315ZA07"/>
<accession>A0A315ZA07</accession>
<dbReference type="GO" id="GO:0016813">
    <property type="term" value="F:hydrolase activity, acting on carbon-nitrogen (but not peptide) bonds, in linear amidines"/>
    <property type="evidence" value="ECO:0007669"/>
    <property type="project" value="InterPro"/>
</dbReference>
<feature type="binding site" evidence="3">
    <location>
        <position position="199"/>
    </location>
    <ligand>
        <name>Zn(2+)</name>
        <dbReference type="ChEBI" id="CHEBI:29105"/>
        <label>1</label>
    </ligand>
</feature>
<dbReference type="GO" id="GO:0046872">
    <property type="term" value="F:metal ion binding"/>
    <property type="evidence" value="ECO:0007669"/>
    <property type="project" value="UniProtKB-KW"/>
</dbReference>
<dbReference type="EMBL" id="QGDO01000003">
    <property type="protein sequence ID" value="PWJ42415.1"/>
    <property type="molecule type" value="Genomic_DNA"/>
</dbReference>
<evidence type="ECO:0000259" key="4">
    <source>
        <dbReference type="Pfam" id="PF07687"/>
    </source>
</evidence>
<comment type="caution">
    <text evidence="5">The sequence shown here is derived from an EMBL/GenBank/DDBJ whole genome shotgun (WGS) entry which is preliminary data.</text>
</comment>
<proteinExistence type="inferred from homology"/>
<dbReference type="PANTHER" id="PTHR32494">
    <property type="entry name" value="ALLANTOATE DEIMINASE-RELATED"/>
    <property type="match status" value="1"/>
</dbReference>
<comment type="similarity">
    <text evidence="1">Belongs to the peptidase M20 family.</text>
</comment>
<dbReference type="InterPro" id="IPR002933">
    <property type="entry name" value="Peptidase_M20"/>
</dbReference>
<dbReference type="SUPFAM" id="SSF55031">
    <property type="entry name" value="Bacterial exopeptidase dimerisation domain"/>
    <property type="match status" value="1"/>
</dbReference>
<keyword evidence="3" id="KW-0479">Metal-binding</keyword>
<dbReference type="Pfam" id="PF07687">
    <property type="entry name" value="M20_dimer"/>
    <property type="match status" value="1"/>
</dbReference>
<dbReference type="InterPro" id="IPR010158">
    <property type="entry name" value="Amidase_Cbmase"/>
</dbReference>
<feature type="binding site" evidence="3">
    <location>
        <position position="391"/>
    </location>
    <ligand>
        <name>Zn(2+)</name>
        <dbReference type="ChEBI" id="CHEBI:29105"/>
        <label>2</label>
    </ligand>
</feature>
<evidence type="ECO:0000313" key="6">
    <source>
        <dbReference type="Proteomes" id="UP000245535"/>
    </source>
</evidence>
<dbReference type="PANTHER" id="PTHR32494:SF5">
    <property type="entry name" value="ALLANTOATE AMIDOHYDROLASE"/>
    <property type="match status" value="1"/>
</dbReference>
<evidence type="ECO:0000313" key="5">
    <source>
        <dbReference type="EMBL" id="PWJ42415.1"/>
    </source>
</evidence>
<dbReference type="PIRSF" id="PIRSF001235">
    <property type="entry name" value="Amidase_carbamoylase"/>
    <property type="match status" value="1"/>
</dbReference>
<evidence type="ECO:0000256" key="3">
    <source>
        <dbReference type="PIRSR" id="PIRSR001235-1"/>
    </source>
</evidence>
<protein>
    <submittedName>
        <fullName evidence="5">N-carbamoyl-L-amino-acid hydrolase</fullName>
    </submittedName>
</protein>
<gene>
    <name evidence="5" type="ORF">BC781_103667</name>
</gene>
<feature type="binding site" evidence="3">
    <location>
        <position position="138"/>
    </location>
    <ligand>
        <name>Zn(2+)</name>
        <dbReference type="ChEBI" id="CHEBI:29105"/>
        <label>2</label>
    </ligand>
</feature>
<reference evidence="5 6" key="1">
    <citation type="submission" date="2018-03" db="EMBL/GenBank/DDBJ databases">
        <title>Genomic Encyclopedia of Archaeal and Bacterial Type Strains, Phase II (KMG-II): from individual species to whole genera.</title>
        <authorList>
            <person name="Goeker M."/>
        </authorList>
    </citation>
    <scope>NUCLEOTIDE SEQUENCE [LARGE SCALE GENOMIC DNA]</scope>
    <source>
        <strain evidence="5 6">DSM 28229</strain>
    </source>
</reference>
<keyword evidence="6" id="KW-1185">Reference proteome</keyword>
<dbReference type="RefSeq" id="WP_109619345.1">
    <property type="nucleotide sequence ID" value="NZ_QGDO01000003.1"/>
</dbReference>
<sequence>MEHKTIFKNREVLKVNGERLWSRMMEMAQIGGTPKGGVCRVTLTEEDKKGRDLFIKWCEDAGCTIEIDQMGNLFARRAGKRADLNPILMGSHLDSQPTGGKYDGVYGVLAALEVIESLNDLDIVTEAPIEIVSWTNEEGARFSPAMIGSGVFTGEFTLEYAYNQKDKEGVTLGEALDQIGYKGEFPIGERTYAASIEVHIEQGPILEAEKKSIGVVTGVQGIRWYDLKVKGKETHAGPCPMHLRKDPVKATLPILNEIYQLAEQFAPDSRATIGDIVPTPAVRNTVPSELNITVDLRHPQSEILDEMHYRLQEIISQYHNQNGIEVTLEEIWHSPPVAFAQDVIEAIQASVEDLKVPHMKMVSGAGHDSVYLSRVTPTAMIFIPCEDGLSHNELEKAEKEDVINGADVLLNTALKLAMY</sequence>
<dbReference type="SUPFAM" id="SSF53187">
    <property type="entry name" value="Zn-dependent exopeptidases"/>
    <property type="match status" value="1"/>
</dbReference>
<organism evidence="5 6">
    <name type="scientific">Sediminitomix flava</name>
    <dbReference type="NCBI Taxonomy" id="379075"/>
    <lineage>
        <taxon>Bacteria</taxon>
        <taxon>Pseudomonadati</taxon>
        <taxon>Bacteroidota</taxon>
        <taxon>Cytophagia</taxon>
        <taxon>Cytophagales</taxon>
        <taxon>Flammeovirgaceae</taxon>
        <taxon>Sediminitomix</taxon>
    </lineage>
</organism>
<feature type="binding site" evidence="3">
    <location>
        <position position="92"/>
    </location>
    <ligand>
        <name>Zn(2+)</name>
        <dbReference type="ChEBI" id="CHEBI:29105"/>
        <label>1</label>
    </ligand>
</feature>
<comment type="cofactor">
    <cofactor evidence="3">
        <name>Zn(2+)</name>
        <dbReference type="ChEBI" id="CHEBI:29105"/>
    </cofactor>
    <text evidence="3">Binds 2 Zn(2+) ions per subunit.</text>
</comment>
<dbReference type="Gene3D" id="3.30.70.360">
    <property type="match status" value="1"/>
</dbReference>
<evidence type="ECO:0000256" key="1">
    <source>
        <dbReference type="ARBA" id="ARBA00006153"/>
    </source>
</evidence>
<dbReference type="OrthoDB" id="9769665at2"/>
<dbReference type="NCBIfam" id="NF006769">
    <property type="entry name" value="PRK09290.1-3"/>
    <property type="match status" value="1"/>
</dbReference>
<dbReference type="CDD" id="cd03884">
    <property type="entry name" value="M20_bAS"/>
    <property type="match status" value="1"/>
</dbReference>
<keyword evidence="2 5" id="KW-0378">Hydrolase</keyword>
<dbReference type="Gene3D" id="3.40.630.10">
    <property type="entry name" value="Zn peptidases"/>
    <property type="match status" value="1"/>
</dbReference>
<feature type="domain" description="Peptidase M20 dimerisation" evidence="4">
    <location>
        <begin position="218"/>
        <end position="318"/>
    </location>
</feature>
<name>A0A315ZA07_SEDFL</name>
<keyword evidence="3" id="KW-0862">Zinc</keyword>
<feature type="binding site" evidence="3">
    <location>
        <position position="103"/>
    </location>
    <ligand>
        <name>Zn(2+)</name>
        <dbReference type="ChEBI" id="CHEBI:29105"/>
        <label>1</label>
    </ligand>
</feature>
<dbReference type="NCBIfam" id="NF006771">
    <property type="entry name" value="PRK09290.1-5"/>
    <property type="match status" value="1"/>
</dbReference>
<dbReference type="InterPro" id="IPR036264">
    <property type="entry name" value="Bact_exopeptidase_dim_dom"/>
</dbReference>
<feature type="binding site" evidence="3">
    <location>
        <position position="103"/>
    </location>
    <ligand>
        <name>Zn(2+)</name>
        <dbReference type="ChEBI" id="CHEBI:29105"/>
        <label>2</label>
    </ligand>
</feature>
<dbReference type="Proteomes" id="UP000245535">
    <property type="component" value="Unassembled WGS sequence"/>
</dbReference>
<dbReference type="InterPro" id="IPR011650">
    <property type="entry name" value="Peptidase_M20_dimer"/>
</dbReference>
<evidence type="ECO:0000256" key="2">
    <source>
        <dbReference type="ARBA" id="ARBA00022801"/>
    </source>
</evidence>